<gene>
    <name evidence="13" type="ORF">GBA65_07315</name>
</gene>
<dbReference type="Pfam" id="PF00512">
    <property type="entry name" value="HisKA"/>
    <property type="match status" value="1"/>
</dbReference>
<dbReference type="Pfam" id="PF02518">
    <property type="entry name" value="HATPase_c"/>
    <property type="match status" value="1"/>
</dbReference>
<dbReference type="InterPro" id="IPR052162">
    <property type="entry name" value="Sensor_kinase/Photoreceptor"/>
</dbReference>
<dbReference type="Gene3D" id="1.10.287.130">
    <property type="match status" value="1"/>
</dbReference>
<dbReference type="Pfam" id="PF00989">
    <property type="entry name" value="PAS"/>
    <property type="match status" value="1"/>
</dbReference>
<evidence type="ECO:0000256" key="7">
    <source>
        <dbReference type="ARBA" id="ARBA00023012"/>
    </source>
</evidence>
<dbReference type="CDD" id="cd00082">
    <property type="entry name" value="HisKA"/>
    <property type="match status" value="1"/>
</dbReference>
<dbReference type="Gene3D" id="3.30.450.20">
    <property type="entry name" value="PAS domain"/>
    <property type="match status" value="6"/>
</dbReference>
<dbReference type="InterPro" id="IPR036097">
    <property type="entry name" value="HisK_dim/P_sf"/>
</dbReference>
<feature type="compositionally biased region" description="Basic residues" evidence="9">
    <location>
        <begin position="19"/>
        <end position="41"/>
    </location>
</feature>
<evidence type="ECO:0000259" key="11">
    <source>
        <dbReference type="PROSITE" id="PS50112"/>
    </source>
</evidence>
<feature type="domain" description="PAS" evidence="11">
    <location>
        <begin position="249"/>
        <end position="321"/>
    </location>
</feature>
<evidence type="ECO:0000256" key="5">
    <source>
        <dbReference type="ARBA" id="ARBA00022679"/>
    </source>
</evidence>
<dbReference type="InterPro" id="IPR003661">
    <property type="entry name" value="HisK_dim/P_dom"/>
</dbReference>
<evidence type="ECO:0000256" key="8">
    <source>
        <dbReference type="SAM" id="Coils"/>
    </source>
</evidence>
<dbReference type="Gene3D" id="3.30.565.10">
    <property type="entry name" value="Histidine kinase-like ATPase, C-terminal domain"/>
    <property type="match status" value="1"/>
</dbReference>
<feature type="domain" description="PAS" evidence="11">
    <location>
        <begin position="134"/>
        <end position="177"/>
    </location>
</feature>
<name>A0A6G8PVX6_9ACTN</name>
<proteinExistence type="predicted"/>
<dbReference type="GO" id="GO:0000155">
    <property type="term" value="F:phosphorelay sensor kinase activity"/>
    <property type="evidence" value="ECO:0007669"/>
    <property type="project" value="InterPro"/>
</dbReference>
<evidence type="ECO:0000259" key="10">
    <source>
        <dbReference type="PROSITE" id="PS50109"/>
    </source>
</evidence>
<evidence type="ECO:0000259" key="12">
    <source>
        <dbReference type="PROSITE" id="PS50113"/>
    </source>
</evidence>
<dbReference type="PRINTS" id="PR00344">
    <property type="entry name" value="BCTRLSENSOR"/>
</dbReference>
<keyword evidence="14" id="KW-1185">Reference proteome</keyword>
<dbReference type="PROSITE" id="PS50113">
    <property type="entry name" value="PAC"/>
    <property type="match status" value="5"/>
</dbReference>
<dbReference type="SMART" id="SM00086">
    <property type="entry name" value="PAC"/>
    <property type="match status" value="5"/>
</dbReference>
<dbReference type="InterPro" id="IPR005467">
    <property type="entry name" value="His_kinase_dom"/>
</dbReference>
<keyword evidence="7" id="KW-0902">Two-component regulatory system</keyword>
<feature type="region of interest" description="Disordered" evidence="9">
    <location>
        <begin position="1"/>
        <end position="120"/>
    </location>
</feature>
<dbReference type="SMART" id="SM00388">
    <property type="entry name" value="HisKA"/>
    <property type="match status" value="1"/>
</dbReference>
<dbReference type="PANTHER" id="PTHR43304">
    <property type="entry name" value="PHYTOCHROME-LIKE PROTEIN CPH1"/>
    <property type="match status" value="1"/>
</dbReference>
<dbReference type="FunFam" id="3.30.565.10:FF:000006">
    <property type="entry name" value="Sensor histidine kinase WalK"/>
    <property type="match status" value="1"/>
</dbReference>
<dbReference type="InterPro" id="IPR036890">
    <property type="entry name" value="HATPase_C_sf"/>
</dbReference>
<dbReference type="CDD" id="cd00130">
    <property type="entry name" value="PAS"/>
    <property type="match status" value="5"/>
</dbReference>
<dbReference type="InterPro" id="IPR035965">
    <property type="entry name" value="PAS-like_dom_sf"/>
</dbReference>
<reference evidence="13 14" key="1">
    <citation type="submission" date="2019-10" db="EMBL/GenBank/DDBJ databases">
        <title>Rubrobacter sp nov SCSIO 52915 isolated from a deep-sea sediment in the South China Sea.</title>
        <authorList>
            <person name="Chen R.W."/>
        </authorList>
    </citation>
    <scope>NUCLEOTIDE SEQUENCE [LARGE SCALE GENOMIC DNA]</scope>
    <source>
        <strain evidence="13 14">SCSIO 52915</strain>
    </source>
</reference>
<dbReference type="GO" id="GO:0006355">
    <property type="term" value="P:regulation of DNA-templated transcription"/>
    <property type="evidence" value="ECO:0007669"/>
    <property type="project" value="InterPro"/>
</dbReference>
<dbReference type="PROSITE" id="PS50112">
    <property type="entry name" value="PAS"/>
    <property type="match status" value="5"/>
</dbReference>
<dbReference type="CDD" id="cd00075">
    <property type="entry name" value="HATPase"/>
    <property type="match status" value="1"/>
</dbReference>
<dbReference type="SUPFAM" id="SSF55874">
    <property type="entry name" value="ATPase domain of HSP90 chaperone/DNA topoisomerase II/histidine kinase"/>
    <property type="match status" value="1"/>
</dbReference>
<dbReference type="KEGG" id="rmar:GBA65_07315"/>
<dbReference type="GO" id="GO:0005886">
    <property type="term" value="C:plasma membrane"/>
    <property type="evidence" value="ECO:0007669"/>
    <property type="project" value="UniProtKB-SubCell"/>
</dbReference>
<dbReference type="PROSITE" id="PS50109">
    <property type="entry name" value="HIS_KIN"/>
    <property type="match status" value="1"/>
</dbReference>
<keyword evidence="4" id="KW-0597">Phosphoprotein</keyword>
<evidence type="ECO:0000313" key="13">
    <source>
        <dbReference type="EMBL" id="QIN78362.1"/>
    </source>
</evidence>
<dbReference type="InterPro" id="IPR000700">
    <property type="entry name" value="PAS-assoc_C"/>
</dbReference>
<feature type="compositionally biased region" description="Basic and acidic residues" evidence="9">
    <location>
        <begin position="78"/>
        <end position="90"/>
    </location>
</feature>
<dbReference type="AlphaFoldDB" id="A0A6G8PVX6"/>
<evidence type="ECO:0000256" key="1">
    <source>
        <dbReference type="ARBA" id="ARBA00000085"/>
    </source>
</evidence>
<protein>
    <recommendedName>
        <fullName evidence="3">histidine kinase</fullName>
        <ecNumber evidence="3">2.7.13.3</ecNumber>
    </recommendedName>
</protein>
<dbReference type="InterPro" id="IPR003594">
    <property type="entry name" value="HATPase_dom"/>
</dbReference>
<dbReference type="Pfam" id="PF08447">
    <property type="entry name" value="PAS_3"/>
    <property type="match status" value="2"/>
</dbReference>
<feature type="domain" description="PAC" evidence="12">
    <location>
        <begin position="198"/>
        <end position="248"/>
    </location>
</feature>
<dbReference type="InterPro" id="IPR004358">
    <property type="entry name" value="Sig_transdc_His_kin-like_C"/>
</dbReference>
<dbReference type="SUPFAM" id="SSF55785">
    <property type="entry name" value="PYP-like sensor domain (PAS domain)"/>
    <property type="match status" value="6"/>
</dbReference>
<dbReference type="InterPro" id="IPR013655">
    <property type="entry name" value="PAS_fold_3"/>
</dbReference>
<sequence>MAGAGAPRRAQQRRAALGTRRRGKGTHRGRSGNGRGRRQRDRRGGPGDGLRALLSRASGPREGRRGRELRPWAPDLQGARREDGRHDLAAKRGGRGHRGKDRAAGGTEVAPGIDGSGRSRVTSYDEATRWAVGDQLAEGFLAYDAETKHVLKCNEALQLMLGYASDEVHGMRIYDFFAHDREDLDSHVRLVLAGKHRRIEEYRYRRKDGSIVDVEASARAVDYGDRKAVCGVVREVTERRRQERASRVDQERLRLVMEAAGMGVWDWDFRTGEVVRSFVPERLLGLPSDGLSGGPEAIPENIHPEDRELARAAIARSLEGGEDYGVEYRVVQPDESIRWIATQGRVLRDDEGRPARMLGVTKETTERRRTEEEARHLAENLEARVAERTSELEAERARLEAVLRQMPSGVVIAEAPSGKVVLSNERAEQIRGRPLPPYLGGWERDEYEGLRPDGERYAPEEFPLVRTVRTGEEVRDEEMVITRGDGDRATVRVNSSPILDRDGRMVAGAAVFYDITEGRRAEERLRESEERFRATFEQAAVGIAHVGVDGRWLRVNQKLCDIVGYTQEELLRRTFQHITHPEDLDADLVQVRGLLEGKIRTYSMEKRYLRREGSSVWVNLTVSLVREPSGEPKYLIAVVEDIDERKGVERALRESEERFRLIAENAHDLISMTNLEARYTYVSPSHEAVLGYTAEALLAMSPFDLIPQEDTAQLADWENAPLTRFRARRADGSWLWMEGSSYTVTWRGETHVVGIARDITERKQAEEEIRRLNEQLERRVQERTAQLEEQKATLDIILDHLSEGVLATDVEGRVVFANPAVRAMFSLGAGDFPDETPDPWGDFKLPQAVSRCARQKESAKARVASGETVLQIGLEYVPGFDEGKGGVLVVIQDLSEGKRLEASQQRFLINAAHEFKTPITTILGAAELLLTEDEDDPETRRLFLGHIHSEGQRLQRFSDTMLRLARVGSDLGEFAPQAVHLGSTLEASVEPMKPLAERSGLELHVESDEAGWVRADPRWLEQALMVVLSNAVKYSARGGRVWLRARAGTITVEDEGEGIDEVDLPHVFERFYRGRQGAGQESGSGLGLAICKELIERMGGDISLESEEGVGTKVKIQLPEVRDV</sequence>
<dbReference type="InterPro" id="IPR001610">
    <property type="entry name" value="PAC"/>
</dbReference>
<keyword evidence="6" id="KW-0418">Kinase</keyword>
<dbReference type="Pfam" id="PF08448">
    <property type="entry name" value="PAS_4"/>
    <property type="match status" value="1"/>
</dbReference>
<dbReference type="PANTHER" id="PTHR43304:SF1">
    <property type="entry name" value="PAC DOMAIN-CONTAINING PROTEIN"/>
    <property type="match status" value="1"/>
</dbReference>
<evidence type="ECO:0000256" key="4">
    <source>
        <dbReference type="ARBA" id="ARBA00022553"/>
    </source>
</evidence>
<dbReference type="NCBIfam" id="TIGR00229">
    <property type="entry name" value="sensory_box"/>
    <property type="match status" value="5"/>
</dbReference>
<feature type="domain" description="PAC" evidence="12">
    <location>
        <begin position="324"/>
        <end position="376"/>
    </location>
</feature>
<feature type="compositionally biased region" description="Low complexity" evidence="9">
    <location>
        <begin position="1"/>
        <end position="18"/>
    </location>
</feature>
<dbReference type="SUPFAM" id="SSF47384">
    <property type="entry name" value="Homodimeric domain of signal transducing histidine kinase"/>
    <property type="match status" value="1"/>
</dbReference>
<dbReference type="EMBL" id="CP045121">
    <property type="protein sequence ID" value="QIN78362.1"/>
    <property type="molecule type" value="Genomic_DNA"/>
</dbReference>
<evidence type="ECO:0000256" key="6">
    <source>
        <dbReference type="ARBA" id="ARBA00022777"/>
    </source>
</evidence>
<accession>A0A6G8PVX6</accession>
<dbReference type="Pfam" id="PF13426">
    <property type="entry name" value="PAS_9"/>
    <property type="match status" value="1"/>
</dbReference>
<feature type="domain" description="PAC" evidence="12">
    <location>
        <begin position="721"/>
        <end position="771"/>
    </location>
</feature>
<dbReference type="InterPro" id="IPR013767">
    <property type="entry name" value="PAS_fold"/>
</dbReference>
<dbReference type="SMART" id="SM00387">
    <property type="entry name" value="HATPase_c"/>
    <property type="match status" value="1"/>
</dbReference>
<evidence type="ECO:0000256" key="9">
    <source>
        <dbReference type="SAM" id="MobiDB-lite"/>
    </source>
</evidence>
<feature type="domain" description="PAS" evidence="11">
    <location>
        <begin position="528"/>
        <end position="598"/>
    </location>
</feature>
<dbReference type="Pfam" id="PF13188">
    <property type="entry name" value="PAS_8"/>
    <property type="match status" value="1"/>
</dbReference>
<feature type="domain" description="Histidine kinase" evidence="10">
    <location>
        <begin position="910"/>
        <end position="1122"/>
    </location>
</feature>
<keyword evidence="5" id="KW-0808">Transferase</keyword>
<evidence type="ECO:0000256" key="2">
    <source>
        <dbReference type="ARBA" id="ARBA00004236"/>
    </source>
</evidence>
<keyword evidence="8" id="KW-0175">Coiled coil</keyword>
<feature type="coiled-coil region" evidence="8">
    <location>
        <begin position="360"/>
        <end position="398"/>
    </location>
</feature>
<feature type="domain" description="PAC" evidence="12">
    <location>
        <begin position="475"/>
        <end position="527"/>
    </location>
</feature>
<evidence type="ECO:0000256" key="3">
    <source>
        <dbReference type="ARBA" id="ARBA00012438"/>
    </source>
</evidence>
<dbReference type="EC" id="2.7.13.3" evidence="3"/>
<evidence type="ECO:0000313" key="14">
    <source>
        <dbReference type="Proteomes" id="UP000502706"/>
    </source>
</evidence>
<comment type="catalytic activity">
    <reaction evidence="1">
        <text>ATP + protein L-histidine = ADP + protein N-phospho-L-histidine.</text>
        <dbReference type="EC" id="2.7.13.3"/>
    </reaction>
</comment>
<comment type="subcellular location">
    <subcellularLocation>
        <location evidence="2">Cell membrane</location>
    </subcellularLocation>
</comment>
<dbReference type="InterPro" id="IPR000014">
    <property type="entry name" value="PAS"/>
</dbReference>
<dbReference type="InterPro" id="IPR013656">
    <property type="entry name" value="PAS_4"/>
</dbReference>
<dbReference type="SMART" id="SM00091">
    <property type="entry name" value="PAS"/>
    <property type="match status" value="6"/>
</dbReference>
<dbReference type="Proteomes" id="UP000502706">
    <property type="component" value="Chromosome"/>
</dbReference>
<feature type="compositionally biased region" description="Basic and acidic residues" evidence="9">
    <location>
        <begin position="59"/>
        <end position="70"/>
    </location>
</feature>
<feature type="domain" description="PAS" evidence="11">
    <location>
        <begin position="790"/>
        <end position="827"/>
    </location>
</feature>
<organism evidence="13 14">
    <name type="scientific">Rubrobacter marinus</name>
    <dbReference type="NCBI Taxonomy" id="2653852"/>
    <lineage>
        <taxon>Bacteria</taxon>
        <taxon>Bacillati</taxon>
        <taxon>Actinomycetota</taxon>
        <taxon>Rubrobacteria</taxon>
        <taxon>Rubrobacterales</taxon>
        <taxon>Rubrobacteraceae</taxon>
        <taxon>Rubrobacter</taxon>
    </lineage>
</organism>
<feature type="domain" description="PAS" evidence="11">
    <location>
        <begin position="655"/>
        <end position="716"/>
    </location>
</feature>
<feature type="coiled-coil region" evidence="8">
    <location>
        <begin position="755"/>
        <end position="793"/>
    </location>
</feature>
<feature type="domain" description="PAC" evidence="12">
    <location>
        <begin position="602"/>
        <end position="654"/>
    </location>
</feature>